<dbReference type="PANTHER" id="PTHR10150">
    <property type="entry name" value="DNA REPAIR ENDONUCLEASE XPF"/>
    <property type="match status" value="1"/>
</dbReference>
<keyword evidence="5" id="KW-0227">DNA damage</keyword>
<gene>
    <name evidence="12" type="ORF">SUNI508_04031</name>
</gene>
<proteinExistence type="inferred from homology"/>
<accession>A0ABR2V9F1</accession>
<comment type="caution">
    <text evidence="12">The sequence shown here is derived from an EMBL/GenBank/DDBJ whole genome shotgun (WGS) entry which is preliminary data.</text>
</comment>
<dbReference type="Pfam" id="PF02732">
    <property type="entry name" value="ERCC4"/>
    <property type="match status" value="1"/>
</dbReference>
<keyword evidence="8" id="KW-0234">DNA repair</keyword>
<evidence type="ECO:0000256" key="2">
    <source>
        <dbReference type="ARBA" id="ARBA00010015"/>
    </source>
</evidence>
<dbReference type="NCBIfam" id="TIGR00596">
    <property type="entry name" value="rad1"/>
    <property type="match status" value="1"/>
</dbReference>
<dbReference type="InterPro" id="IPR047520">
    <property type="entry name" value="XPF_nuclease"/>
</dbReference>
<name>A0ABR2V9F1_9PEZI</name>
<evidence type="ECO:0000256" key="10">
    <source>
        <dbReference type="SAM" id="MobiDB-lite"/>
    </source>
</evidence>
<keyword evidence="13" id="KW-1185">Reference proteome</keyword>
<keyword evidence="6" id="KW-0378">Hydrolase</keyword>
<dbReference type="SUPFAM" id="SSF47781">
    <property type="entry name" value="RuvA domain 2-like"/>
    <property type="match status" value="1"/>
</dbReference>
<keyword evidence="4" id="KW-0255">Endonuclease</keyword>
<protein>
    <submittedName>
        <fullName evidence="12">ERCC4 domain-containing protein</fullName>
    </submittedName>
</protein>
<feature type="compositionally biased region" description="Basic and acidic residues" evidence="10">
    <location>
        <begin position="434"/>
        <end position="452"/>
    </location>
</feature>
<keyword evidence="9" id="KW-0539">Nucleus</keyword>
<sequence>MSANNAPQPVKLSLPLEYQQHLFQELRGEDELLVLARGLGLMRLATNLLHSYDAAGNNLIIVVGAEERENAWIGEALAEHAAISMSPKARGLTVVNTDFTSVAARERMYARGGIYSITSRILVVDLLTTLLNPETITGVIVLHAEKVIATSLEAFILRIYRQKNKVGFLKALSDNPDPFTIGFAPLATMMRNLFLRKASLWPRFHMTVAGSLEGKKKAEVIELEVPMTDAMKEIQTAIMECVEVSIHELKKSNTGLEMEDWNLDSALLKNFDVMVRRQLDPNWHRVSWKTKQIVSDLTVLRSMLQSVLALDSVSLLQHLDTIHAAHSPQPGSTRQSQSPWMFMDAAHTIFSTAKQRVYSSNVKATEQTPIDSLKPVLEEQPKWAVLAEVLEEIDRDLYFEPAMRDDSNGTILIMCSDTATCRQLRQFLELMHVKPKADDPTPKKQKTEEDSKPSAAYMMRRKLREYLKWKREFAQISNVLFSENQKAIEGATDPRLGQGKNRAPANKRRRQRGGGASGLATGRAANGSVIQYFEKPSEVEGLIAGVQPTEEEAAQKADIIADPLDDMDDYYQLYEMQDLVVVHAYEGDQDEHILEEVKPRYIIMYEPDASFIRRVEVYRSSHSDRNVRVYFMFYGGSVEEQRYLASVRREKDAFTKLIKERASMTVVDTTADKVVEDPQEAFLRTVNTRIAGGGRLAATAQPPRVVVDVREFRSSLPSLLHGRNMVIVPCMLTVGDYILSPTICIERKSVSDLISSFKDGRLYNQAETMFQHYKNPMLLIEFDQNKSFTLEPFADLSGSLSSVNPANVPSDLQSKLVLLTLAFPRLKVIWSSSPYQTAEIFENLKTQEEEPDPIAAVRAGLDKDVKAEDQTFNLEPQEMLGVVPGVTPKNLKNLVLECDNVREVANMSVDELEPLVGKEAGRQIERFFARNLIDVD</sequence>
<evidence type="ECO:0000313" key="12">
    <source>
        <dbReference type="EMBL" id="KAK9423550.1"/>
    </source>
</evidence>
<dbReference type="InterPro" id="IPR011335">
    <property type="entry name" value="Restrct_endonuc-II-like"/>
</dbReference>
<organism evidence="12 13">
    <name type="scientific">Seiridium unicorne</name>
    <dbReference type="NCBI Taxonomy" id="138068"/>
    <lineage>
        <taxon>Eukaryota</taxon>
        <taxon>Fungi</taxon>
        <taxon>Dikarya</taxon>
        <taxon>Ascomycota</taxon>
        <taxon>Pezizomycotina</taxon>
        <taxon>Sordariomycetes</taxon>
        <taxon>Xylariomycetidae</taxon>
        <taxon>Amphisphaeriales</taxon>
        <taxon>Sporocadaceae</taxon>
        <taxon>Seiridium</taxon>
    </lineage>
</organism>
<dbReference type="InterPro" id="IPR010994">
    <property type="entry name" value="RuvA_2-like"/>
</dbReference>
<dbReference type="Gene3D" id="3.40.50.10130">
    <property type="match status" value="1"/>
</dbReference>
<feature type="region of interest" description="Disordered" evidence="10">
    <location>
        <begin position="434"/>
        <end position="454"/>
    </location>
</feature>
<dbReference type="InterPro" id="IPR006166">
    <property type="entry name" value="ERCC4_domain"/>
</dbReference>
<reference evidence="12 13" key="1">
    <citation type="journal article" date="2024" name="J. Plant Pathol.">
        <title>Sequence and assembly of the genome of Seiridium unicorne, isolate CBS 538.82, causal agent of cypress canker disease.</title>
        <authorList>
            <person name="Scali E."/>
            <person name="Rocca G.D."/>
            <person name="Danti R."/>
            <person name="Garbelotto M."/>
            <person name="Barberini S."/>
            <person name="Baroncelli R."/>
            <person name="Emiliani G."/>
        </authorList>
    </citation>
    <scope>NUCLEOTIDE SEQUENCE [LARGE SCALE GENOMIC DNA]</scope>
    <source>
        <strain evidence="12 13">BM-138-508</strain>
    </source>
</reference>
<dbReference type="Gene3D" id="1.10.150.20">
    <property type="entry name" value="5' to 3' exonuclease, C-terminal subdomain"/>
    <property type="match status" value="1"/>
</dbReference>
<evidence type="ECO:0000256" key="9">
    <source>
        <dbReference type="ARBA" id="ARBA00023242"/>
    </source>
</evidence>
<evidence type="ECO:0000256" key="3">
    <source>
        <dbReference type="ARBA" id="ARBA00022722"/>
    </source>
</evidence>
<dbReference type="Proteomes" id="UP001408356">
    <property type="component" value="Unassembled WGS sequence"/>
</dbReference>
<dbReference type="SMART" id="SM00891">
    <property type="entry name" value="ERCC4"/>
    <property type="match status" value="1"/>
</dbReference>
<dbReference type="PANTHER" id="PTHR10150:SF0">
    <property type="entry name" value="DNA REPAIR ENDONUCLEASE XPF"/>
    <property type="match status" value="1"/>
</dbReference>
<dbReference type="InterPro" id="IPR006167">
    <property type="entry name" value="XPF"/>
</dbReference>
<keyword evidence="3" id="KW-0540">Nuclease</keyword>
<comment type="similarity">
    <text evidence="2">Belongs to the XPF family.</text>
</comment>
<dbReference type="SUPFAM" id="SSF52980">
    <property type="entry name" value="Restriction endonuclease-like"/>
    <property type="match status" value="1"/>
</dbReference>
<evidence type="ECO:0000256" key="7">
    <source>
        <dbReference type="ARBA" id="ARBA00023125"/>
    </source>
</evidence>
<evidence type="ECO:0000256" key="1">
    <source>
        <dbReference type="ARBA" id="ARBA00004123"/>
    </source>
</evidence>
<evidence type="ECO:0000259" key="11">
    <source>
        <dbReference type="SMART" id="SM00891"/>
    </source>
</evidence>
<evidence type="ECO:0000313" key="13">
    <source>
        <dbReference type="Proteomes" id="UP001408356"/>
    </source>
</evidence>
<keyword evidence="7" id="KW-0238">DNA-binding</keyword>
<dbReference type="CDD" id="cd20078">
    <property type="entry name" value="XPF_nuclease_XPF_euk"/>
    <property type="match status" value="1"/>
</dbReference>
<feature type="region of interest" description="Disordered" evidence="10">
    <location>
        <begin position="490"/>
        <end position="522"/>
    </location>
</feature>
<comment type="subcellular location">
    <subcellularLocation>
        <location evidence="1">Nucleus</location>
    </subcellularLocation>
</comment>
<evidence type="ECO:0000256" key="6">
    <source>
        <dbReference type="ARBA" id="ARBA00022801"/>
    </source>
</evidence>
<dbReference type="EMBL" id="JARVKF010000068">
    <property type="protein sequence ID" value="KAK9423550.1"/>
    <property type="molecule type" value="Genomic_DNA"/>
</dbReference>
<evidence type="ECO:0000256" key="5">
    <source>
        <dbReference type="ARBA" id="ARBA00022763"/>
    </source>
</evidence>
<feature type="domain" description="ERCC4" evidence="11">
    <location>
        <begin position="704"/>
        <end position="784"/>
    </location>
</feature>
<evidence type="ECO:0000256" key="8">
    <source>
        <dbReference type="ARBA" id="ARBA00023204"/>
    </source>
</evidence>
<evidence type="ECO:0000256" key="4">
    <source>
        <dbReference type="ARBA" id="ARBA00022759"/>
    </source>
</evidence>